<dbReference type="PANTHER" id="PTHR24373:SF370">
    <property type="entry name" value="FISH-LIPS, ISOFORM E"/>
    <property type="match status" value="1"/>
</dbReference>
<organism evidence="7 8">
    <name type="scientific">Aphanomyces stellatus</name>
    <dbReference type="NCBI Taxonomy" id="120398"/>
    <lineage>
        <taxon>Eukaryota</taxon>
        <taxon>Sar</taxon>
        <taxon>Stramenopiles</taxon>
        <taxon>Oomycota</taxon>
        <taxon>Saprolegniomycetes</taxon>
        <taxon>Saprolegniales</taxon>
        <taxon>Verrucalvaceae</taxon>
        <taxon>Aphanomyces</taxon>
    </lineage>
</organism>
<dbReference type="SUPFAM" id="SSF52058">
    <property type="entry name" value="L domain-like"/>
    <property type="match status" value="1"/>
</dbReference>
<keyword evidence="3" id="KW-0677">Repeat</keyword>
<keyword evidence="8" id="KW-1185">Reference proteome</keyword>
<dbReference type="PROSITE" id="PS51257">
    <property type="entry name" value="PROKAR_LIPOPROTEIN"/>
    <property type="match status" value="1"/>
</dbReference>
<dbReference type="OrthoDB" id="71280at2759"/>
<proteinExistence type="predicted"/>
<keyword evidence="4" id="KW-0472">Membrane</keyword>
<keyword evidence="4" id="KW-1133">Transmembrane helix</keyword>
<evidence type="ECO:0000313" key="7">
    <source>
        <dbReference type="EMBL" id="VFT79845.1"/>
    </source>
</evidence>
<dbReference type="Pfam" id="PF13516">
    <property type="entry name" value="LRR_6"/>
    <property type="match status" value="1"/>
</dbReference>
<dbReference type="InterPro" id="IPR050328">
    <property type="entry name" value="Dev_Immune_Receptor"/>
</dbReference>
<dbReference type="SMART" id="SM00369">
    <property type="entry name" value="LRR_TYP"/>
    <property type="match status" value="2"/>
</dbReference>
<sequence length="287" mass="31868">MRQSIQLAIFLLAASYCTAFACRWNSSNVTTNCIQRGKEAYLLNQSLSQEIDPRNLNLSFLDIQSIEGPWNQWPHLTHLYVLNLSHNAIANVHQLVANLPPTIQSLDLSYNHLVALDSVSWGVVLPHLTTLLLTGNNITSFKNTTFPSTLQTLDLARNSIDTIELSRATFFQLAAMPSLSLRTTKQRGAATGIPLNPCDKGKIVYLSTNVYCVLDPHPSTSSSASSWDWVIRICIATVLICGVVAKIMMMRAKRWDNTVDDVDGLRKTFVSSEVDETEVAVVHNPRV</sequence>
<reference evidence="7 8" key="1">
    <citation type="submission" date="2019-03" db="EMBL/GenBank/DDBJ databases">
        <authorList>
            <person name="Gaulin E."/>
            <person name="Dumas B."/>
        </authorList>
    </citation>
    <scope>NUCLEOTIDE SEQUENCE [LARGE SCALE GENOMIC DNA]</scope>
    <source>
        <strain evidence="7">CBS 568.67</strain>
    </source>
</reference>
<feature type="signal peptide" evidence="5">
    <location>
        <begin position="1"/>
        <end position="19"/>
    </location>
</feature>
<evidence type="ECO:0000256" key="2">
    <source>
        <dbReference type="ARBA" id="ARBA00022729"/>
    </source>
</evidence>
<name>A0A485KCA3_9STRA</name>
<keyword evidence="2 5" id="KW-0732">Signal</keyword>
<evidence type="ECO:0000313" key="8">
    <source>
        <dbReference type="Proteomes" id="UP000332933"/>
    </source>
</evidence>
<dbReference type="EMBL" id="CAADRA010000348">
    <property type="protein sequence ID" value="VFT79845.1"/>
    <property type="molecule type" value="Genomic_DNA"/>
</dbReference>
<evidence type="ECO:0000256" key="4">
    <source>
        <dbReference type="SAM" id="Phobius"/>
    </source>
</evidence>
<gene>
    <name evidence="7" type="primary">Aste57867_2651</name>
    <name evidence="6" type="ORF">As57867_002644</name>
    <name evidence="7" type="ORF">ASTE57867_2651</name>
</gene>
<dbReference type="EMBL" id="VJMH01000348">
    <property type="protein sequence ID" value="KAF0716812.1"/>
    <property type="molecule type" value="Genomic_DNA"/>
</dbReference>
<dbReference type="InterPro" id="IPR003591">
    <property type="entry name" value="Leu-rich_rpt_typical-subtyp"/>
</dbReference>
<dbReference type="Pfam" id="PF13855">
    <property type="entry name" value="LRR_8"/>
    <property type="match status" value="1"/>
</dbReference>
<dbReference type="GO" id="GO:0005615">
    <property type="term" value="C:extracellular space"/>
    <property type="evidence" value="ECO:0007669"/>
    <property type="project" value="TreeGrafter"/>
</dbReference>
<evidence type="ECO:0000256" key="1">
    <source>
        <dbReference type="ARBA" id="ARBA00022614"/>
    </source>
</evidence>
<evidence type="ECO:0000313" key="6">
    <source>
        <dbReference type="EMBL" id="KAF0716812.1"/>
    </source>
</evidence>
<keyword evidence="1" id="KW-0433">Leucine-rich repeat</keyword>
<dbReference type="InterPro" id="IPR032675">
    <property type="entry name" value="LRR_dom_sf"/>
</dbReference>
<dbReference type="PANTHER" id="PTHR24373">
    <property type="entry name" value="SLIT RELATED LEUCINE-RICH REPEAT NEURONAL PROTEIN"/>
    <property type="match status" value="1"/>
</dbReference>
<evidence type="ECO:0000256" key="3">
    <source>
        <dbReference type="ARBA" id="ARBA00022737"/>
    </source>
</evidence>
<feature type="chain" id="PRO_5036116007" evidence="5">
    <location>
        <begin position="20"/>
        <end position="287"/>
    </location>
</feature>
<dbReference type="GO" id="GO:0031012">
    <property type="term" value="C:extracellular matrix"/>
    <property type="evidence" value="ECO:0007669"/>
    <property type="project" value="TreeGrafter"/>
</dbReference>
<dbReference type="Proteomes" id="UP000332933">
    <property type="component" value="Unassembled WGS sequence"/>
</dbReference>
<protein>
    <submittedName>
        <fullName evidence="7">Aste57867_2651 protein</fullName>
    </submittedName>
</protein>
<dbReference type="InterPro" id="IPR001611">
    <property type="entry name" value="Leu-rich_rpt"/>
</dbReference>
<dbReference type="AlphaFoldDB" id="A0A485KCA3"/>
<dbReference type="Gene3D" id="3.80.10.10">
    <property type="entry name" value="Ribonuclease Inhibitor"/>
    <property type="match status" value="2"/>
</dbReference>
<reference evidence="6" key="2">
    <citation type="submission" date="2019-06" db="EMBL/GenBank/DDBJ databases">
        <title>Genomics analysis of Aphanomyces spp. identifies a new class of oomycete effector associated with host adaptation.</title>
        <authorList>
            <person name="Gaulin E."/>
        </authorList>
    </citation>
    <scope>NUCLEOTIDE SEQUENCE</scope>
    <source>
        <strain evidence="6">CBS 578.67</strain>
    </source>
</reference>
<feature type="transmembrane region" description="Helical" evidence="4">
    <location>
        <begin position="229"/>
        <end position="248"/>
    </location>
</feature>
<accession>A0A485KCA3</accession>
<keyword evidence="4" id="KW-0812">Transmembrane</keyword>
<evidence type="ECO:0000256" key="5">
    <source>
        <dbReference type="SAM" id="SignalP"/>
    </source>
</evidence>